<feature type="chain" id="PRO_5046773174" evidence="1">
    <location>
        <begin position="20"/>
        <end position="103"/>
    </location>
</feature>
<accession>A0ABR1US62</accession>
<proteinExistence type="predicted"/>
<sequence>MGPLTFLSFVLGLAAMAMATMEEGFTPTPVNGHALPKMVQARGATPGDRNTTGMMKIAPATFFYTLDNGTEISYKGEPLDFELEIKKYMPHYQSKWLNCSRCL</sequence>
<feature type="signal peptide" evidence="1">
    <location>
        <begin position="1"/>
        <end position="19"/>
    </location>
</feature>
<dbReference type="GeneID" id="92092607"/>
<evidence type="ECO:0000313" key="2">
    <source>
        <dbReference type="EMBL" id="KAK8061769.1"/>
    </source>
</evidence>
<gene>
    <name evidence="2" type="ORF">PG994_008135</name>
</gene>
<keyword evidence="1" id="KW-0732">Signal</keyword>
<name>A0ABR1US62_9PEZI</name>
<organism evidence="2 3">
    <name type="scientific">Apiospora phragmitis</name>
    <dbReference type="NCBI Taxonomy" id="2905665"/>
    <lineage>
        <taxon>Eukaryota</taxon>
        <taxon>Fungi</taxon>
        <taxon>Dikarya</taxon>
        <taxon>Ascomycota</taxon>
        <taxon>Pezizomycotina</taxon>
        <taxon>Sordariomycetes</taxon>
        <taxon>Xylariomycetidae</taxon>
        <taxon>Amphisphaeriales</taxon>
        <taxon>Apiosporaceae</taxon>
        <taxon>Apiospora</taxon>
    </lineage>
</organism>
<keyword evidence="3" id="KW-1185">Reference proteome</keyword>
<protein>
    <submittedName>
        <fullName evidence="2">Uncharacterized protein</fullName>
    </submittedName>
</protein>
<reference evidence="2 3" key="1">
    <citation type="submission" date="2023-01" db="EMBL/GenBank/DDBJ databases">
        <title>Analysis of 21 Apiospora genomes using comparative genomics revels a genus with tremendous synthesis potential of carbohydrate active enzymes and secondary metabolites.</title>
        <authorList>
            <person name="Sorensen T."/>
        </authorList>
    </citation>
    <scope>NUCLEOTIDE SEQUENCE [LARGE SCALE GENOMIC DNA]</scope>
    <source>
        <strain evidence="2 3">CBS 135458</strain>
    </source>
</reference>
<dbReference type="Proteomes" id="UP001480595">
    <property type="component" value="Unassembled WGS sequence"/>
</dbReference>
<comment type="caution">
    <text evidence="2">The sequence shown here is derived from an EMBL/GenBank/DDBJ whole genome shotgun (WGS) entry which is preliminary data.</text>
</comment>
<evidence type="ECO:0000313" key="3">
    <source>
        <dbReference type="Proteomes" id="UP001480595"/>
    </source>
</evidence>
<evidence type="ECO:0000256" key="1">
    <source>
        <dbReference type="SAM" id="SignalP"/>
    </source>
</evidence>
<dbReference type="EMBL" id="JAQQWL010000008">
    <property type="protein sequence ID" value="KAK8061769.1"/>
    <property type="molecule type" value="Genomic_DNA"/>
</dbReference>
<dbReference type="RefSeq" id="XP_066715031.1">
    <property type="nucleotide sequence ID" value="XM_066859544.1"/>
</dbReference>